<dbReference type="Proteomes" id="UP000265566">
    <property type="component" value="Chromosome 4"/>
</dbReference>
<feature type="chain" id="PRO_5017312763" evidence="1">
    <location>
        <begin position="28"/>
        <end position="70"/>
    </location>
</feature>
<accession>A0A396I8Q0</accession>
<name>A0A396I8Q0_MEDTR</name>
<evidence type="ECO:0000313" key="4">
    <source>
        <dbReference type="Proteomes" id="UP000265566"/>
    </source>
</evidence>
<evidence type="ECO:0000259" key="2">
    <source>
        <dbReference type="Pfam" id="PF07127"/>
    </source>
</evidence>
<reference evidence="4" key="1">
    <citation type="journal article" date="2018" name="Nat. Plants">
        <title>Whole-genome landscape of Medicago truncatula symbiotic genes.</title>
        <authorList>
            <person name="Pecrix Y."/>
            <person name="Staton S.E."/>
            <person name="Sallet E."/>
            <person name="Lelandais-Briere C."/>
            <person name="Moreau S."/>
            <person name="Carrere S."/>
            <person name="Blein T."/>
            <person name="Jardinaud M.F."/>
            <person name="Latrasse D."/>
            <person name="Zouine M."/>
            <person name="Zahm M."/>
            <person name="Kreplak J."/>
            <person name="Mayjonade B."/>
            <person name="Satge C."/>
            <person name="Perez M."/>
            <person name="Cauet S."/>
            <person name="Marande W."/>
            <person name="Chantry-Darmon C."/>
            <person name="Lopez-Roques C."/>
            <person name="Bouchez O."/>
            <person name="Berard A."/>
            <person name="Debelle F."/>
            <person name="Munos S."/>
            <person name="Bendahmane A."/>
            <person name="Berges H."/>
            <person name="Niebel A."/>
            <person name="Buitink J."/>
            <person name="Frugier F."/>
            <person name="Benhamed M."/>
            <person name="Crespi M."/>
            <person name="Gouzy J."/>
            <person name="Gamas P."/>
        </authorList>
    </citation>
    <scope>NUCLEOTIDE SEQUENCE [LARGE SCALE GENOMIC DNA]</scope>
    <source>
        <strain evidence="4">cv. Jemalong A17</strain>
    </source>
</reference>
<feature type="domain" description="Late nodulin" evidence="2">
    <location>
        <begin position="8"/>
        <end position="50"/>
    </location>
</feature>
<dbReference type="InterPro" id="IPR009810">
    <property type="entry name" value="Nodulin_late_dom"/>
</dbReference>
<dbReference type="EMBL" id="PSQE01000004">
    <property type="protein sequence ID" value="RHN61121.1"/>
    <property type="molecule type" value="Genomic_DNA"/>
</dbReference>
<dbReference type="GO" id="GO:0046872">
    <property type="term" value="F:metal ion binding"/>
    <property type="evidence" value="ECO:0007669"/>
    <property type="project" value="InterPro"/>
</dbReference>
<organism evidence="3 4">
    <name type="scientific">Medicago truncatula</name>
    <name type="common">Barrel medic</name>
    <name type="synonym">Medicago tribuloides</name>
    <dbReference type="NCBI Taxonomy" id="3880"/>
    <lineage>
        <taxon>Eukaryota</taxon>
        <taxon>Viridiplantae</taxon>
        <taxon>Streptophyta</taxon>
        <taxon>Embryophyta</taxon>
        <taxon>Tracheophyta</taxon>
        <taxon>Spermatophyta</taxon>
        <taxon>Magnoliopsida</taxon>
        <taxon>eudicotyledons</taxon>
        <taxon>Gunneridae</taxon>
        <taxon>Pentapetalae</taxon>
        <taxon>rosids</taxon>
        <taxon>fabids</taxon>
        <taxon>Fabales</taxon>
        <taxon>Fabaceae</taxon>
        <taxon>Papilionoideae</taxon>
        <taxon>50 kb inversion clade</taxon>
        <taxon>NPAAA clade</taxon>
        <taxon>Hologalegina</taxon>
        <taxon>IRL clade</taxon>
        <taxon>Trifolieae</taxon>
        <taxon>Medicago</taxon>
    </lineage>
</organism>
<sequence>MQMVENMTTYVIIIFLSLFFLSMNIDAKCYQDSDCPKDMCSFLFKPKCIFTRYFPIYLGGICGCDRKTCP</sequence>
<evidence type="ECO:0000256" key="1">
    <source>
        <dbReference type="SAM" id="SignalP"/>
    </source>
</evidence>
<dbReference type="Gramene" id="rna23552">
    <property type="protein sequence ID" value="RHN61121.1"/>
    <property type="gene ID" value="gene23552"/>
</dbReference>
<dbReference type="Pfam" id="PF07127">
    <property type="entry name" value="Nodulin_late"/>
    <property type="match status" value="1"/>
</dbReference>
<protein>
    <submittedName>
        <fullName evidence="3">Putative Late nodulin</fullName>
    </submittedName>
</protein>
<gene>
    <name evidence="3" type="ORF">MtrunA17_Chr4g0033221</name>
</gene>
<proteinExistence type="predicted"/>
<evidence type="ECO:0000313" key="3">
    <source>
        <dbReference type="EMBL" id="RHN61121.1"/>
    </source>
</evidence>
<comment type="caution">
    <text evidence="3">The sequence shown here is derived from an EMBL/GenBank/DDBJ whole genome shotgun (WGS) entry which is preliminary data.</text>
</comment>
<keyword evidence="1" id="KW-0732">Signal</keyword>
<dbReference type="AlphaFoldDB" id="A0A396I8Q0"/>
<feature type="signal peptide" evidence="1">
    <location>
        <begin position="1"/>
        <end position="27"/>
    </location>
</feature>